<gene>
    <name evidence="1" type="ORF">QAD02_006214</name>
</gene>
<accession>A0ACC2N0M3</accession>
<name>A0ACC2N0M3_9HYME</name>
<reference evidence="1" key="1">
    <citation type="submission" date="2023-04" db="EMBL/GenBank/DDBJ databases">
        <title>A chromosome-level genome assembly of the parasitoid wasp Eretmocerus hayati.</title>
        <authorList>
            <person name="Zhong Y."/>
            <person name="Liu S."/>
            <person name="Liu Y."/>
        </authorList>
    </citation>
    <scope>NUCLEOTIDE SEQUENCE</scope>
    <source>
        <strain evidence="1">ZJU_SS_LIU_2023</strain>
    </source>
</reference>
<dbReference type="EMBL" id="CM056744">
    <property type="protein sequence ID" value="KAJ8664552.1"/>
    <property type="molecule type" value="Genomic_DNA"/>
</dbReference>
<organism evidence="1 2">
    <name type="scientific">Eretmocerus hayati</name>
    <dbReference type="NCBI Taxonomy" id="131215"/>
    <lineage>
        <taxon>Eukaryota</taxon>
        <taxon>Metazoa</taxon>
        <taxon>Ecdysozoa</taxon>
        <taxon>Arthropoda</taxon>
        <taxon>Hexapoda</taxon>
        <taxon>Insecta</taxon>
        <taxon>Pterygota</taxon>
        <taxon>Neoptera</taxon>
        <taxon>Endopterygota</taxon>
        <taxon>Hymenoptera</taxon>
        <taxon>Apocrita</taxon>
        <taxon>Proctotrupomorpha</taxon>
        <taxon>Chalcidoidea</taxon>
        <taxon>Aphelinidae</taxon>
        <taxon>Aphelininae</taxon>
        <taxon>Eretmocerus</taxon>
    </lineage>
</organism>
<evidence type="ECO:0000313" key="2">
    <source>
        <dbReference type="Proteomes" id="UP001239111"/>
    </source>
</evidence>
<comment type="caution">
    <text evidence="1">The sequence shown here is derived from an EMBL/GenBank/DDBJ whole genome shotgun (WGS) entry which is preliminary data.</text>
</comment>
<dbReference type="Proteomes" id="UP001239111">
    <property type="component" value="Chromosome 4"/>
</dbReference>
<evidence type="ECO:0000313" key="1">
    <source>
        <dbReference type="EMBL" id="KAJ8664552.1"/>
    </source>
</evidence>
<protein>
    <submittedName>
        <fullName evidence="1">Uncharacterized protein</fullName>
    </submittedName>
</protein>
<keyword evidence="2" id="KW-1185">Reference proteome</keyword>
<sequence>MLQSSPVPKNYRRKIDLDFKLSIELSDSDKNRINQPVLGPISVNNNTTESKASSSLRPVWITEKNLTTLESSSRSPETSHPTDVLPEDSSKSASLETTTLDFVDMSFTTIASTGIEIPPGMILVTDDPIVMNPIGAGEDYDTIDVLDIETTTAYSAETTVSESTEMSTPSDSTTSSLDPRTNEVPTSLTETVLQTQGSGEIGSTPRLEPLTKFSEWETTSETSPSSIESTPSSTQTEAIGTTEPDSTFEPVTETIDLTSPRKTNTSSTSEVNIQTKDSQFQVPGSTESMSVFETVSEVTSPLFTDETNTISILDTSTQTNVSETVTGSKSDQDTTTFWISSQTSIDNSTDLDLTISTEPQEMGPTTIDPLENTTNSQRGQKFRTGNPFGTNSPTEETIEMLNPTTEIDTQRSTINLEDLDLFDTSEPPDEKSSTEGKSINPRKAKDHDQESDVEDPKTDDMWRILRERLNFAIQAVEKWWKWNGSVKNSTLMRQEGSRLIKQARQVYNDITPLGHNAKNDFMLFYYRALDRFTDLARNGNFASAYLEEVSNGNDKKMMQESSVPVEELLDVKKNNDNNLNHGSE</sequence>
<proteinExistence type="predicted"/>